<protein>
    <submittedName>
        <fullName evidence="1">Uncharacterized protein</fullName>
    </submittedName>
</protein>
<accession>A0ABN3A9Z3</accession>
<sequence length="54" mass="5384">MVLNAGRVFLRTAPHATADAEEAAARVLEPVPAAGAVALPGIRALPAGPPTAQE</sequence>
<name>A0ABN3A9Z3_9ACTN</name>
<dbReference type="EMBL" id="BAAANT010000057">
    <property type="protein sequence ID" value="GAA2157127.1"/>
    <property type="molecule type" value="Genomic_DNA"/>
</dbReference>
<reference evidence="1 2" key="1">
    <citation type="journal article" date="2019" name="Int. J. Syst. Evol. Microbiol.">
        <title>The Global Catalogue of Microorganisms (GCM) 10K type strain sequencing project: providing services to taxonomists for standard genome sequencing and annotation.</title>
        <authorList>
            <consortium name="The Broad Institute Genomics Platform"/>
            <consortium name="The Broad Institute Genome Sequencing Center for Infectious Disease"/>
            <person name="Wu L."/>
            <person name="Ma J."/>
        </authorList>
    </citation>
    <scope>NUCLEOTIDE SEQUENCE [LARGE SCALE GENOMIC DNA]</scope>
    <source>
        <strain evidence="1 2">JCM 14560</strain>
    </source>
</reference>
<keyword evidence="2" id="KW-1185">Reference proteome</keyword>
<proteinExistence type="predicted"/>
<evidence type="ECO:0000313" key="1">
    <source>
        <dbReference type="EMBL" id="GAA2157127.1"/>
    </source>
</evidence>
<comment type="caution">
    <text evidence="1">The sequence shown here is derived from an EMBL/GenBank/DDBJ whole genome shotgun (WGS) entry which is preliminary data.</text>
</comment>
<gene>
    <name evidence="1" type="ORF">GCM10009760_58940</name>
</gene>
<dbReference type="Proteomes" id="UP001422759">
    <property type="component" value="Unassembled WGS sequence"/>
</dbReference>
<organism evidence="1 2">
    <name type="scientific">Kitasatospora kazusensis</name>
    <dbReference type="NCBI Taxonomy" id="407974"/>
    <lineage>
        <taxon>Bacteria</taxon>
        <taxon>Bacillati</taxon>
        <taxon>Actinomycetota</taxon>
        <taxon>Actinomycetes</taxon>
        <taxon>Kitasatosporales</taxon>
        <taxon>Streptomycetaceae</taxon>
        <taxon>Kitasatospora</taxon>
    </lineage>
</organism>
<evidence type="ECO:0000313" key="2">
    <source>
        <dbReference type="Proteomes" id="UP001422759"/>
    </source>
</evidence>